<feature type="transmembrane region" description="Helical" evidence="7">
    <location>
        <begin position="66"/>
        <end position="86"/>
    </location>
</feature>
<dbReference type="PROSITE" id="PS50928">
    <property type="entry name" value="ABC_TM1"/>
    <property type="match status" value="1"/>
</dbReference>
<proteinExistence type="inferred from homology"/>
<reference evidence="9" key="1">
    <citation type="submission" date="2017-02" db="EMBL/GenBank/DDBJ databases">
        <title>Delving into the versatile metabolic prowess of the omnipresent phylum Bacteroidetes.</title>
        <authorList>
            <person name="Nobu M.K."/>
            <person name="Mei R."/>
            <person name="Narihiro T."/>
            <person name="Kuroda K."/>
            <person name="Liu W.-T."/>
        </authorList>
    </citation>
    <scope>NUCLEOTIDE SEQUENCE</scope>
    <source>
        <strain evidence="9">ADurb.Bin276</strain>
    </source>
</reference>
<feature type="transmembrane region" description="Helical" evidence="7">
    <location>
        <begin position="253"/>
        <end position="273"/>
    </location>
</feature>
<evidence type="ECO:0000256" key="7">
    <source>
        <dbReference type="RuleBase" id="RU363032"/>
    </source>
</evidence>
<comment type="similarity">
    <text evidence="7">Belongs to the binding-protein-dependent transport system permease family.</text>
</comment>
<gene>
    <name evidence="9" type="primary">sugA_1</name>
    <name evidence="9" type="ORF">BWY41_00311</name>
</gene>
<feature type="transmembrane region" description="Helical" evidence="7">
    <location>
        <begin position="5"/>
        <end position="26"/>
    </location>
</feature>
<evidence type="ECO:0000256" key="6">
    <source>
        <dbReference type="ARBA" id="ARBA00023136"/>
    </source>
</evidence>
<dbReference type="PANTHER" id="PTHR30193:SF37">
    <property type="entry name" value="INNER MEMBRANE ABC TRANSPORTER PERMEASE PROTEIN YCJO"/>
    <property type="match status" value="1"/>
</dbReference>
<keyword evidence="6 7" id="KW-0472">Membrane</keyword>
<keyword evidence="3" id="KW-1003">Cell membrane</keyword>
<dbReference type="InterPro" id="IPR000515">
    <property type="entry name" value="MetI-like"/>
</dbReference>
<comment type="subcellular location">
    <subcellularLocation>
        <location evidence="1 7">Cell membrane</location>
        <topology evidence="1 7">Multi-pass membrane protein</topology>
    </subcellularLocation>
</comment>
<dbReference type="Pfam" id="PF00528">
    <property type="entry name" value="BPD_transp_1"/>
    <property type="match status" value="1"/>
</dbReference>
<sequence length="283" mass="31897">MKKWIIAPAILVPILVGVIPFGYGVYLSFTNWRLANPGINFIGLENYYFLFKDQNFWKAVLISFEYVGMAISIELALGSLIAYLLTKNRRGQWFFRSIIIIPLTVAPILLSLMWKLMLSTSGGVVNYFLGFIGISPVAWLADPKIALLTLAFIDAYIYTPFVALILFAGLQSLPRDPYEAALVDGASGFDSFRYITWPLMRPLVLVSVMFRLVISFKIFDTIYATTSGGPGTSTTNLHLWVYLNAFRYGDMAYAMAGAVILYLIIYILTNVFVRMWKNATSYI</sequence>
<dbReference type="Gene3D" id="1.10.3720.10">
    <property type="entry name" value="MetI-like"/>
    <property type="match status" value="1"/>
</dbReference>
<keyword evidence="5 7" id="KW-1133">Transmembrane helix</keyword>
<evidence type="ECO:0000256" key="2">
    <source>
        <dbReference type="ARBA" id="ARBA00022448"/>
    </source>
</evidence>
<feature type="domain" description="ABC transmembrane type-1" evidence="8">
    <location>
        <begin position="60"/>
        <end position="272"/>
    </location>
</feature>
<dbReference type="EMBL" id="MWBQ01000022">
    <property type="protein sequence ID" value="OQA61193.1"/>
    <property type="molecule type" value="Genomic_DNA"/>
</dbReference>
<dbReference type="InterPro" id="IPR051393">
    <property type="entry name" value="ABC_transporter_permease"/>
</dbReference>
<evidence type="ECO:0000313" key="9">
    <source>
        <dbReference type="EMBL" id="OQA61193.1"/>
    </source>
</evidence>
<dbReference type="CDD" id="cd06261">
    <property type="entry name" value="TM_PBP2"/>
    <property type="match status" value="1"/>
</dbReference>
<keyword evidence="4 7" id="KW-0812">Transmembrane</keyword>
<evidence type="ECO:0000256" key="5">
    <source>
        <dbReference type="ARBA" id="ARBA00022989"/>
    </source>
</evidence>
<dbReference type="AlphaFoldDB" id="A0A1V5T3U5"/>
<dbReference type="GO" id="GO:0055085">
    <property type="term" value="P:transmembrane transport"/>
    <property type="evidence" value="ECO:0007669"/>
    <property type="project" value="InterPro"/>
</dbReference>
<evidence type="ECO:0000256" key="1">
    <source>
        <dbReference type="ARBA" id="ARBA00004651"/>
    </source>
</evidence>
<evidence type="ECO:0000259" key="8">
    <source>
        <dbReference type="PROSITE" id="PS50928"/>
    </source>
</evidence>
<keyword evidence="2 7" id="KW-0813">Transport</keyword>
<evidence type="ECO:0000256" key="4">
    <source>
        <dbReference type="ARBA" id="ARBA00022692"/>
    </source>
</evidence>
<dbReference type="InterPro" id="IPR035906">
    <property type="entry name" value="MetI-like_sf"/>
</dbReference>
<dbReference type="Proteomes" id="UP000485569">
    <property type="component" value="Unassembled WGS sequence"/>
</dbReference>
<evidence type="ECO:0000256" key="3">
    <source>
        <dbReference type="ARBA" id="ARBA00022475"/>
    </source>
</evidence>
<feature type="transmembrane region" description="Helical" evidence="7">
    <location>
        <begin position="124"/>
        <end position="141"/>
    </location>
</feature>
<feature type="transmembrane region" description="Helical" evidence="7">
    <location>
        <begin position="93"/>
        <end position="112"/>
    </location>
</feature>
<dbReference type="SUPFAM" id="SSF161098">
    <property type="entry name" value="MetI-like"/>
    <property type="match status" value="1"/>
</dbReference>
<name>A0A1V5T3U5_9BACT</name>
<comment type="caution">
    <text evidence="9">The sequence shown here is derived from an EMBL/GenBank/DDBJ whole genome shotgun (WGS) entry which is preliminary data.</text>
</comment>
<protein>
    <submittedName>
        <fullName evidence="9">Trehalose transport system permease protein SugA</fullName>
    </submittedName>
</protein>
<dbReference type="GO" id="GO:0005886">
    <property type="term" value="C:plasma membrane"/>
    <property type="evidence" value="ECO:0007669"/>
    <property type="project" value="UniProtKB-SubCell"/>
</dbReference>
<accession>A0A1V5T3U5</accession>
<dbReference type="PANTHER" id="PTHR30193">
    <property type="entry name" value="ABC TRANSPORTER PERMEASE PROTEIN"/>
    <property type="match status" value="1"/>
</dbReference>
<feature type="transmembrane region" description="Helical" evidence="7">
    <location>
        <begin position="153"/>
        <end position="174"/>
    </location>
</feature>
<organism evidence="9">
    <name type="scientific">Candidatus Atribacter allofermentans</name>
    <dbReference type="NCBI Taxonomy" id="1852833"/>
    <lineage>
        <taxon>Bacteria</taxon>
        <taxon>Pseudomonadati</taxon>
        <taxon>Atribacterota</taxon>
        <taxon>Atribacteria</taxon>
        <taxon>Atribacterales</taxon>
        <taxon>Atribacteraceae</taxon>
        <taxon>Atribacter</taxon>
    </lineage>
</organism>